<evidence type="ECO:0000313" key="2">
    <source>
        <dbReference type="EMBL" id="KIM24855.1"/>
    </source>
</evidence>
<gene>
    <name evidence="2" type="ORF">M408DRAFT_331527</name>
</gene>
<reference evidence="3" key="2">
    <citation type="submission" date="2015-01" db="EMBL/GenBank/DDBJ databases">
        <title>Evolutionary Origins and Diversification of the Mycorrhizal Mutualists.</title>
        <authorList>
            <consortium name="DOE Joint Genome Institute"/>
            <consortium name="Mycorrhizal Genomics Consortium"/>
            <person name="Kohler A."/>
            <person name="Kuo A."/>
            <person name="Nagy L.G."/>
            <person name="Floudas D."/>
            <person name="Copeland A."/>
            <person name="Barry K.W."/>
            <person name="Cichocki N."/>
            <person name="Veneault-Fourrey C."/>
            <person name="LaButti K."/>
            <person name="Lindquist E.A."/>
            <person name="Lipzen A."/>
            <person name="Lundell T."/>
            <person name="Morin E."/>
            <person name="Murat C."/>
            <person name="Riley R."/>
            <person name="Ohm R."/>
            <person name="Sun H."/>
            <person name="Tunlid A."/>
            <person name="Henrissat B."/>
            <person name="Grigoriev I.V."/>
            <person name="Hibbett D.S."/>
            <person name="Martin F."/>
        </authorList>
    </citation>
    <scope>NUCLEOTIDE SEQUENCE [LARGE SCALE GENOMIC DNA]</scope>
    <source>
        <strain evidence="3">MAFF 305830</strain>
    </source>
</reference>
<keyword evidence="1" id="KW-0812">Transmembrane</keyword>
<keyword evidence="1" id="KW-0472">Membrane</keyword>
<protein>
    <submittedName>
        <fullName evidence="2">Uncharacterized protein</fullName>
    </submittedName>
</protein>
<feature type="transmembrane region" description="Helical" evidence="1">
    <location>
        <begin position="6"/>
        <end position="25"/>
    </location>
</feature>
<feature type="transmembrane region" description="Helical" evidence="1">
    <location>
        <begin position="79"/>
        <end position="100"/>
    </location>
</feature>
<keyword evidence="1" id="KW-1133">Transmembrane helix</keyword>
<keyword evidence="3" id="KW-1185">Reference proteome</keyword>
<sequence length="127" mass="13688">GTNKKIIQVAAVMIAITIVLQGSAVTNPKLPYQSKALAISIRLCFFMNAAACFAAAENILAVASAGYNRPNAGGAHRVTFAFVFGGALVFLLNTSFWLWMNVLWAKIITVCTLIWIFGWTLHGIVKG</sequence>
<dbReference type="EMBL" id="KN824319">
    <property type="protein sequence ID" value="KIM24855.1"/>
    <property type="molecule type" value="Genomic_DNA"/>
</dbReference>
<feature type="non-terminal residue" evidence="2">
    <location>
        <position position="1"/>
    </location>
</feature>
<evidence type="ECO:0000256" key="1">
    <source>
        <dbReference type="SAM" id="Phobius"/>
    </source>
</evidence>
<dbReference type="Proteomes" id="UP000054097">
    <property type="component" value="Unassembled WGS sequence"/>
</dbReference>
<accession>A0A0C3AJS0</accession>
<evidence type="ECO:0000313" key="3">
    <source>
        <dbReference type="Proteomes" id="UP000054097"/>
    </source>
</evidence>
<organism evidence="2 3">
    <name type="scientific">Serendipita vermifera MAFF 305830</name>
    <dbReference type="NCBI Taxonomy" id="933852"/>
    <lineage>
        <taxon>Eukaryota</taxon>
        <taxon>Fungi</taxon>
        <taxon>Dikarya</taxon>
        <taxon>Basidiomycota</taxon>
        <taxon>Agaricomycotina</taxon>
        <taxon>Agaricomycetes</taxon>
        <taxon>Sebacinales</taxon>
        <taxon>Serendipitaceae</taxon>
        <taxon>Serendipita</taxon>
    </lineage>
</organism>
<reference evidence="2 3" key="1">
    <citation type="submission" date="2014-04" db="EMBL/GenBank/DDBJ databases">
        <authorList>
            <consortium name="DOE Joint Genome Institute"/>
            <person name="Kuo A."/>
            <person name="Zuccaro A."/>
            <person name="Kohler A."/>
            <person name="Nagy L.G."/>
            <person name="Floudas D."/>
            <person name="Copeland A."/>
            <person name="Barry K.W."/>
            <person name="Cichocki N."/>
            <person name="Veneault-Fourrey C."/>
            <person name="LaButti K."/>
            <person name="Lindquist E.A."/>
            <person name="Lipzen A."/>
            <person name="Lundell T."/>
            <person name="Morin E."/>
            <person name="Murat C."/>
            <person name="Sun H."/>
            <person name="Tunlid A."/>
            <person name="Henrissat B."/>
            <person name="Grigoriev I.V."/>
            <person name="Hibbett D.S."/>
            <person name="Martin F."/>
            <person name="Nordberg H.P."/>
            <person name="Cantor M.N."/>
            <person name="Hua S.X."/>
        </authorList>
    </citation>
    <scope>NUCLEOTIDE SEQUENCE [LARGE SCALE GENOMIC DNA]</scope>
    <source>
        <strain evidence="2 3">MAFF 305830</strain>
    </source>
</reference>
<name>A0A0C3AJS0_SERVB</name>
<feature type="transmembrane region" description="Helical" evidence="1">
    <location>
        <begin position="45"/>
        <end position="67"/>
    </location>
</feature>
<feature type="transmembrane region" description="Helical" evidence="1">
    <location>
        <begin position="107"/>
        <end position="125"/>
    </location>
</feature>
<proteinExistence type="predicted"/>
<dbReference type="AlphaFoldDB" id="A0A0C3AJS0"/>
<dbReference type="HOGENOM" id="CLU_1975897_0_0_1"/>